<gene>
    <name evidence="2" type="ORF">AKJ55_00255</name>
</gene>
<dbReference type="InterPro" id="IPR001173">
    <property type="entry name" value="Glyco_trans_2-like"/>
</dbReference>
<name>A0ABR5TKV9_9EURY</name>
<proteinExistence type="predicted"/>
<evidence type="ECO:0000313" key="2">
    <source>
        <dbReference type="EMBL" id="KXB08905.1"/>
    </source>
</evidence>
<reference evidence="2 3" key="1">
    <citation type="journal article" date="2016" name="Sci. Rep.">
        <title>Metabolic traits of an uncultured archaeal lineage -MSBL1- from brine pools of the Red Sea.</title>
        <authorList>
            <person name="Mwirichia R."/>
            <person name="Alam I."/>
            <person name="Rashid M."/>
            <person name="Vinu M."/>
            <person name="Ba-Alawi W."/>
            <person name="Anthony Kamau A."/>
            <person name="Kamanda Ngugi D."/>
            <person name="Goker M."/>
            <person name="Klenk H.P."/>
            <person name="Bajic V."/>
            <person name="Stingl U."/>
        </authorList>
    </citation>
    <scope>NUCLEOTIDE SEQUENCE [LARGE SCALE GENOMIC DNA]</scope>
    <source>
        <strain evidence="2">SCGC-AAA382M17</strain>
    </source>
</reference>
<dbReference type="Gene3D" id="3.90.550.10">
    <property type="entry name" value="Spore Coat Polysaccharide Biosynthesis Protein SpsA, Chain A"/>
    <property type="match status" value="1"/>
</dbReference>
<keyword evidence="3" id="KW-1185">Reference proteome</keyword>
<organism evidence="2 3">
    <name type="scientific">candidate division MSBL1 archaeon SCGC-AAA382M17</name>
    <dbReference type="NCBI Taxonomy" id="1698284"/>
    <lineage>
        <taxon>Archaea</taxon>
        <taxon>Methanobacteriati</taxon>
        <taxon>Methanobacteriota</taxon>
        <taxon>candidate division MSBL1</taxon>
    </lineage>
</organism>
<accession>A0ABR5TKV9</accession>
<dbReference type="GO" id="GO:0016740">
    <property type="term" value="F:transferase activity"/>
    <property type="evidence" value="ECO:0007669"/>
    <property type="project" value="UniProtKB-KW"/>
</dbReference>
<dbReference type="PANTHER" id="PTHR43630">
    <property type="entry name" value="POLY-BETA-1,6-N-ACETYL-D-GLUCOSAMINE SYNTHASE"/>
    <property type="match status" value="1"/>
</dbReference>
<dbReference type="SUPFAM" id="SSF53448">
    <property type="entry name" value="Nucleotide-diphospho-sugar transferases"/>
    <property type="match status" value="1"/>
</dbReference>
<dbReference type="InterPro" id="IPR029044">
    <property type="entry name" value="Nucleotide-diphossugar_trans"/>
</dbReference>
<dbReference type="PANTHER" id="PTHR43630:SF2">
    <property type="entry name" value="GLYCOSYLTRANSFERASE"/>
    <property type="match status" value="1"/>
</dbReference>
<dbReference type="EMBL" id="LHYI01000003">
    <property type="protein sequence ID" value="KXB08905.1"/>
    <property type="molecule type" value="Genomic_DNA"/>
</dbReference>
<dbReference type="CDD" id="cd02511">
    <property type="entry name" value="Beta4Glucosyltransferase"/>
    <property type="match status" value="1"/>
</dbReference>
<sequence>MPPFSLVIITYNEERNIARCIESVGDLADEVVVVDSFSTDKTEEICKQYNVKFLQHPFEGHIQQKNYAITKAKHSHVLSLDADEALSDELRNSIRKVKQDWKCDGYYFNRLTNYCGKWIKYSGWYPDRKLRLFDSKKGRWTGLNPHDRYELDKESILGYLKGDLLHYCFNNLKQHVDQTNKFSEEGARALFDKGRKSSTLKIILKSATKFFRNYFLKLGFLDGYYGYIICKMSAFSTFLKYAKIKELQKKERL</sequence>
<evidence type="ECO:0000259" key="1">
    <source>
        <dbReference type="Pfam" id="PF00535"/>
    </source>
</evidence>
<feature type="domain" description="Glycosyltransferase 2-like" evidence="1">
    <location>
        <begin position="5"/>
        <end position="121"/>
    </location>
</feature>
<protein>
    <submittedName>
        <fullName evidence="2">Glycosyl transferase</fullName>
    </submittedName>
</protein>
<dbReference type="Proteomes" id="UP000070633">
    <property type="component" value="Unassembled WGS sequence"/>
</dbReference>
<keyword evidence="2" id="KW-0808">Transferase</keyword>
<dbReference type="Pfam" id="PF00535">
    <property type="entry name" value="Glycos_transf_2"/>
    <property type="match status" value="1"/>
</dbReference>
<comment type="caution">
    <text evidence="2">The sequence shown here is derived from an EMBL/GenBank/DDBJ whole genome shotgun (WGS) entry which is preliminary data.</text>
</comment>
<evidence type="ECO:0000313" key="3">
    <source>
        <dbReference type="Proteomes" id="UP000070633"/>
    </source>
</evidence>